<dbReference type="Ensembl" id="ENSPNYT00000029102.1">
    <property type="protein sequence ID" value="ENSPNYP00000028410.1"/>
    <property type="gene ID" value="ENSPNYG00000021364.1"/>
</dbReference>
<dbReference type="GO" id="GO:0008270">
    <property type="term" value="F:zinc ion binding"/>
    <property type="evidence" value="ECO:0007669"/>
    <property type="project" value="UniProtKB-UniRule"/>
</dbReference>
<comment type="catalytic activity">
    <reaction evidence="4">
        <text>hydrogencarbonate + H(+) = CO2 + H2O</text>
        <dbReference type="Rhea" id="RHEA:10748"/>
        <dbReference type="ChEBI" id="CHEBI:15377"/>
        <dbReference type="ChEBI" id="CHEBI:15378"/>
        <dbReference type="ChEBI" id="CHEBI:16526"/>
        <dbReference type="ChEBI" id="CHEBI:17544"/>
        <dbReference type="EC" id="4.2.1.1"/>
    </reaction>
</comment>
<protein>
    <recommendedName>
        <fullName evidence="4">Carbonic anhydrase</fullName>
        <ecNumber evidence="4">4.2.1.1</ecNumber>
    </recommendedName>
</protein>
<dbReference type="PANTHER" id="PTHR18952:SF200">
    <property type="entry name" value="CARBONIC ANHYDRASE"/>
    <property type="match status" value="1"/>
</dbReference>
<dbReference type="AlphaFoldDB" id="A0A3B4GZQ9"/>
<evidence type="ECO:0000256" key="1">
    <source>
        <dbReference type="ARBA" id="ARBA00010718"/>
    </source>
</evidence>
<dbReference type="PANTHER" id="PTHR18952">
    <property type="entry name" value="CARBONIC ANHYDRASE"/>
    <property type="match status" value="1"/>
</dbReference>
<accession>A0A3B4GZQ9</accession>
<dbReference type="InterPro" id="IPR018338">
    <property type="entry name" value="Carbonic_anhydrase_a-class_CS"/>
</dbReference>
<evidence type="ECO:0000256" key="4">
    <source>
        <dbReference type="RuleBase" id="RU367011"/>
    </source>
</evidence>
<dbReference type="GeneTree" id="ENSGT00940000164039"/>
<dbReference type="SMART" id="SM01057">
    <property type="entry name" value="Carb_anhydrase"/>
    <property type="match status" value="1"/>
</dbReference>
<comment type="similarity">
    <text evidence="1 4">Belongs to the alpha-carbonic anhydrase family.</text>
</comment>
<dbReference type="EC" id="4.2.1.1" evidence="4"/>
<name>A0A3B4GZQ9_9CICH</name>
<dbReference type="SUPFAM" id="SSF51069">
    <property type="entry name" value="Carbonic anhydrase"/>
    <property type="match status" value="1"/>
</dbReference>
<evidence type="ECO:0000256" key="3">
    <source>
        <dbReference type="ARBA" id="ARBA00022833"/>
    </source>
</evidence>
<dbReference type="STRING" id="303518.ENSPNYP00000028410"/>
<comment type="function">
    <text evidence="4">Reversible hydration of carbon dioxide.</text>
</comment>
<dbReference type="Pfam" id="PF00194">
    <property type="entry name" value="Carb_anhydrase"/>
    <property type="match status" value="1"/>
</dbReference>
<keyword evidence="4" id="KW-0456">Lyase</keyword>
<evidence type="ECO:0000313" key="6">
    <source>
        <dbReference type="Ensembl" id="ENSPNYP00000028410.1"/>
    </source>
</evidence>
<dbReference type="Gene3D" id="3.10.200.10">
    <property type="entry name" value="Alpha carbonic anhydrase"/>
    <property type="match status" value="2"/>
</dbReference>
<dbReference type="PROSITE" id="PS00162">
    <property type="entry name" value="ALPHA_CA_1"/>
    <property type="match status" value="1"/>
</dbReference>
<dbReference type="InterPro" id="IPR001148">
    <property type="entry name" value="CA_dom"/>
</dbReference>
<evidence type="ECO:0000259" key="5">
    <source>
        <dbReference type="PROSITE" id="PS51144"/>
    </source>
</evidence>
<dbReference type="PROSITE" id="PS51144">
    <property type="entry name" value="ALPHA_CA_2"/>
    <property type="match status" value="1"/>
</dbReference>
<feature type="domain" description="Alpha-carbonic anhydrase" evidence="5">
    <location>
        <begin position="7"/>
        <end position="241"/>
    </location>
</feature>
<reference evidence="6" key="1">
    <citation type="submission" date="2023-09" db="UniProtKB">
        <authorList>
            <consortium name="Ensembl"/>
        </authorList>
    </citation>
    <scope>IDENTIFICATION</scope>
</reference>
<dbReference type="InterPro" id="IPR036398">
    <property type="entry name" value="CA_dom_sf"/>
</dbReference>
<keyword evidence="2 4" id="KW-0479">Metal-binding</keyword>
<proteinExistence type="inferred from homology"/>
<dbReference type="GO" id="GO:0004089">
    <property type="term" value="F:carbonate dehydratase activity"/>
    <property type="evidence" value="ECO:0007669"/>
    <property type="project" value="UniProtKB-UniRule"/>
</dbReference>
<dbReference type="GO" id="GO:0005886">
    <property type="term" value="C:plasma membrane"/>
    <property type="evidence" value="ECO:0007669"/>
    <property type="project" value="TreeGrafter"/>
</dbReference>
<dbReference type="InterPro" id="IPR023561">
    <property type="entry name" value="Carbonic_anhydrase_a-class"/>
</dbReference>
<organism evidence="6">
    <name type="scientific">Pundamilia nyererei</name>
    <dbReference type="NCBI Taxonomy" id="303518"/>
    <lineage>
        <taxon>Eukaryota</taxon>
        <taxon>Metazoa</taxon>
        <taxon>Chordata</taxon>
        <taxon>Craniata</taxon>
        <taxon>Vertebrata</taxon>
        <taxon>Euteleostomi</taxon>
        <taxon>Actinopterygii</taxon>
        <taxon>Neopterygii</taxon>
        <taxon>Teleostei</taxon>
        <taxon>Neoteleostei</taxon>
        <taxon>Acanthomorphata</taxon>
        <taxon>Ovalentaria</taxon>
        <taxon>Cichlomorphae</taxon>
        <taxon>Cichliformes</taxon>
        <taxon>Cichlidae</taxon>
        <taxon>African cichlids</taxon>
        <taxon>Pseudocrenilabrinae</taxon>
        <taxon>Haplochromini</taxon>
        <taxon>Pundamilia</taxon>
    </lineage>
</organism>
<sequence length="267" mass="29793">SMTLRLGSWCYHLPSCSKYQVHLLSIIYEPNWSKYPNCSGTRQSPINIVSESAKPNNNLSEIHFENSSNIMSIKNNGETVQVMLESGVKISGGNLSGEYDTVQFHFHWGNGSSVPGSEHTVDGKRYPMELHIVNTMPIYNRNMTQAAEDPTGIAALAGFSLKDLLGNVSLSKYYRYLGSLTTPLCNEAVVWTVFKEPIKVSKDLIDLFSTTLHFNDSTSQLMTNIYRSVQNQRDRIVWTQRSNSSASTTCFSLGLLLLSLTLSSSWS</sequence>
<evidence type="ECO:0000256" key="2">
    <source>
        <dbReference type="ARBA" id="ARBA00022723"/>
    </source>
</evidence>
<keyword evidence="3 4" id="KW-0862">Zinc</keyword>
<comment type="cofactor">
    <cofactor evidence="4">
        <name>Zn(2+)</name>
        <dbReference type="ChEBI" id="CHEBI:29105"/>
    </cofactor>
</comment>